<organism evidence="3 4">
    <name type="scientific">Lasius platythorax</name>
    <dbReference type="NCBI Taxonomy" id="488582"/>
    <lineage>
        <taxon>Eukaryota</taxon>
        <taxon>Metazoa</taxon>
        <taxon>Ecdysozoa</taxon>
        <taxon>Arthropoda</taxon>
        <taxon>Hexapoda</taxon>
        <taxon>Insecta</taxon>
        <taxon>Pterygota</taxon>
        <taxon>Neoptera</taxon>
        <taxon>Endopterygota</taxon>
        <taxon>Hymenoptera</taxon>
        <taxon>Apocrita</taxon>
        <taxon>Aculeata</taxon>
        <taxon>Formicoidea</taxon>
        <taxon>Formicidae</taxon>
        <taxon>Formicinae</taxon>
        <taxon>Lasius</taxon>
        <taxon>Lasius</taxon>
    </lineage>
</organism>
<feature type="coiled-coil region" evidence="1">
    <location>
        <begin position="144"/>
        <end position="171"/>
    </location>
</feature>
<sequence>MKPKSRTPEIETETMVRDIKSCTKLKPKTPETEIEMMVKDIKSCSRLKPRTPEMEIEMSDKDPFNLQRRGSMSRSPPRLQVSDLGGSTDELQGNKQEKGCSNNDKSVKDIRGDLEAFLYNDSNKVNRNAIKFIMNKWSELENRLHKAEIANSKLTGKIEALEEERIRAQQLTSSQLKTRTFSQVVGSTPATTRFLATDFKINDNDKTSCEAVLIKPIREDDKRNNDEIKETVLKQLDSVKNKIKIKSIRQMRQKGLVMELQGSKNVDLIKLSGMQRAGLKIESPKKLSPTLVIYGVEKELSPDELKEDLINKNFEHLAGPEREELREKVNFRHSFSTKENKVNWIVQIPGR</sequence>
<keyword evidence="4" id="KW-1185">Reference proteome</keyword>
<feature type="non-terminal residue" evidence="3">
    <location>
        <position position="351"/>
    </location>
</feature>
<protein>
    <submittedName>
        <fullName evidence="3">Uncharacterized protein</fullName>
    </submittedName>
</protein>
<name>A0AAV2MWM1_9HYME</name>
<dbReference type="AlphaFoldDB" id="A0AAV2MWM1"/>
<evidence type="ECO:0000256" key="2">
    <source>
        <dbReference type="SAM" id="MobiDB-lite"/>
    </source>
</evidence>
<dbReference type="Proteomes" id="UP001497644">
    <property type="component" value="Unassembled WGS sequence"/>
</dbReference>
<accession>A0AAV2MWM1</accession>
<feature type="compositionally biased region" description="Basic and acidic residues" evidence="2">
    <location>
        <begin position="50"/>
        <end position="63"/>
    </location>
</feature>
<feature type="region of interest" description="Disordered" evidence="2">
    <location>
        <begin position="43"/>
        <end position="106"/>
    </location>
</feature>
<reference evidence="3" key="1">
    <citation type="submission" date="2024-04" db="EMBL/GenBank/DDBJ databases">
        <authorList>
            <consortium name="Molecular Ecology Group"/>
        </authorList>
    </citation>
    <scope>NUCLEOTIDE SEQUENCE</scope>
</reference>
<feature type="compositionally biased region" description="Polar residues" evidence="2">
    <location>
        <begin position="89"/>
        <end position="104"/>
    </location>
</feature>
<evidence type="ECO:0000256" key="1">
    <source>
        <dbReference type="SAM" id="Coils"/>
    </source>
</evidence>
<gene>
    <name evidence="3" type="ORF">LPLAT_LOCUS3461</name>
</gene>
<dbReference type="EMBL" id="CAXIPU020000224">
    <property type="protein sequence ID" value="CAL1671621.1"/>
    <property type="molecule type" value="Genomic_DNA"/>
</dbReference>
<proteinExistence type="predicted"/>
<keyword evidence="1" id="KW-0175">Coiled coil</keyword>
<evidence type="ECO:0000313" key="3">
    <source>
        <dbReference type="EMBL" id="CAL1671621.1"/>
    </source>
</evidence>
<evidence type="ECO:0000313" key="4">
    <source>
        <dbReference type="Proteomes" id="UP001497644"/>
    </source>
</evidence>
<comment type="caution">
    <text evidence="3">The sequence shown here is derived from an EMBL/GenBank/DDBJ whole genome shotgun (WGS) entry which is preliminary data.</text>
</comment>